<dbReference type="PANTHER" id="PTHR12295:SF30">
    <property type="entry name" value="PROTEIN FURRY"/>
    <property type="match status" value="1"/>
</dbReference>
<dbReference type="Pfam" id="PF14225">
    <property type="entry name" value="MOR2-PAG1_C"/>
    <property type="match status" value="1"/>
</dbReference>
<dbReference type="Proteomes" id="UP001149090">
    <property type="component" value="Unassembled WGS sequence"/>
</dbReference>
<keyword evidence="1" id="KW-0175">Coiled coil</keyword>
<gene>
    <name evidence="5" type="ORF">M0811_07301</name>
</gene>
<dbReference type="OMA" id="ITINVEM"/>
<evidence type="ECO:0000313" key="5">
    <source>
        <dbReference type="EMBL" id="KAJ5075331.1"/>
    </source>
</evidence>
<name>A0A9Q0LMG0_ANAIG</name>
<dbReference type="GO" id="GO:0000902">
    <property type="term" value="P:cell morphogenesis"/>
    <property type="evidence" value="ECO:0007669"/>
    <property type="project" value="InterPro"/>
</dbReference>
<dbReference type="OrthoDB" id="6287725at2759"/>
<accession>A0A9Q0LMG0</accession>
<keyword evidence="6" id="KW-1185">Reference proteome</keyword>
<feature type="region of interest" description="Disordered" evidence="2">
    <location>
        <begin position="2060"/>
        <end position="2231"/>
    </location>
</feature>
<feature type="coiled-coil region" evidence="1">
    <location>
        <begin position="1899"/>
        <end position="1957"/>
    </location>
</feature>
<reference evidence="5" key="1">
    <citation type="submission" date="2022-10" db="EMBL/GenBank/DDBJ databases">
        <title>Novel sulphate-reducing endosymbionts in the free-living metamonad Anaeramoeba.</title>
        <authorList>
            <person name="Jerlstrom-Hultqvist J."/>
            <person name="Cepicka I."/>
            <person name="Gallot-Lavallee L."/>
            <person name="Salas-Leiva D."/>
            <person name="Curtis B.A."/>
            <person name="Zahonova K."/>
            <person name="Pipaliya S."/>
            <person name="Dacks J."/>
            <person name="Roger A.J."/>
        </authorList>
    </citation>
    <scope>NUCLEOTIDE SEQUENCE</scope>
    <source>
        <strain evidence="5">BMAN</strain>
    </source>
</reference>
<dbReference type="PANTHER" id="PTHR12295">
    <property type="entry name" value="FURRY-RELATED"/>
    <property type="match status" value="1"/>
</dbReference>
<evidence type="ECO:0000313" key="6">
    <source>
        <dbReference type="Proteomes" id="UP001149090"/>
    </source>
</evidence>
<sequence length="2500" mass="296583">MANHQKLISRDILKESMLSFCSEAHKLIDLNFSNFSNKIIDIPQVLKTQSFLLRLQPLSLLAKHDMTFTVFNLIEWRKKELEIDSTTKELTEKSSKKKSETKEMRLWTNSKKLFIDSIFAKSIQIIINQNSTYLTTEYLQDILQFSVSYIIETYEIFGTQWSHDQTIINKRFLRKLSIQILEQLCITDLDLIDSYFSLNFEIKENKIEVWIHSLGYLKLPFNSEQNAKKSLKFLQKYIDKFSQKKKNKYYINQIMAISKILYKIPNTEILELKQELSQMLTLAFVNSKKIFTKSKEEESLTNFLTQIAVFSDEIFNNHYEELLEKAIDLRNNKKTMKTGIKCLVDLGSKIISSSSDRLSAQNKIKQIIASLFHYSKPYQFNQIRDFKILDYFLKTYAKFDPNFVLENIILSLLRSEMIEKRYIGTQALYSFLRLLSSQNQNDQLTLLNSQDLFKPILPEIEKILLNYISLYGNLLSYSQTKELSDLIKENQIIETRILRNCIRCVSEILPQNIFSIISQLTLHLDGKISRSSITKLKKLLNNPDFQILLIYVYAQNLIRIPIILPEILKGLNILEVLIDEWIFIIKESKKKTGISPQLKIPSQSLISLHKDLLGEKVNVSLSDIDSSLLFFAAYPYPPIRKKTFQLLQKMDSIFQFISNPNEASSSLSQFKKFFPEIIPKCIYRTTEILSVNQLTQKTSEISITFESLFTSDDSSQTLLFLNCFSQLLPKLELDNDQFSSLFYHFFKQITTLENELNSKYQSKFNTQDSMKKIDLWHSFVSCACSIAIYDCISDDQIIELYDKVIPFSTHKKKELGLMTRNALANSNFESASLMFEKLKEHFKAIFIQSDISTKKKQIPLVNQILEIYRLFLEIHRLTPMDNDNPLIEEFSSIIMITKDYFSETADQFSLTILRLRYNYILIIQYFLDFFIKIGDNFTKSERKSFFVILKQFTGIDSRSEIPDPQSFISGFLKAEKLNQQNQEKKQNALIEQIKSINYIALKAITLLFQGEIFDSGTWRSDSQTFRWIFDLVKSQENHEFTSLFVNDILKTFYKSKSEKLFDIFYTQIYLIDENISNAFTIAFVESLLENDIEISPLFLINIILFKLNHPNPLIRQLVTSLFLKYSNKLGLKEFPKTKISSQFVTTKSKISEFQTEISDWIATQKPEMIYEIFELSFENYENLDKKTEDTSLSFQRNLREKESILNYLIPWGKQLKYNKDDEDSRLKFISLLDKLLEHTNKDLDNLTDLYDELWNSISLNDPNLDAIIDYLVGIGMGDPNTELIHTGKKIIYWITKKTGLKSFNILLSLIKFQEYHNPKIIPYKNDMIKSFIKRKFNRRRAVFRKMNESVMSSSLLFFEMGEEETKFINRKQVSLIFLCELITINVEMFYENLPLIFHVVFLELDSFVPIVLYHAKLLLVYLISYIQIENSKDLQSEETQQAFELIKEIQTQDFDMKTDEGLKRVIDLLISLFQGCANGLRNFWLDEAFKWTTQIQMYDQSNPHCISSQYFIRSHHLYRILITQVKNRDTEQIVNVLFRFLCSKSLKIKPFVNEVIETMKKISSKVVVVRNHQKLFWSSVALLNSNNVELFNYGLEILEILLKKGISGFRTLQALITTKPKDWGNSFLGIQQLVLKAFHFENLNETVFSVLSYLTLLKSDEIIENSETSLTSNIVGLLPFFCKNIHKEDENKIKWAQNIANVSQDLGFTEISEVFDQYSKGEFANMNLFLIQLRNSLTNNLLPQVNTCLLNFYLHSNYPVSEYRDEMLTIIYHLISKSEIEKEETKPNLFINLIQFTNPQNLELTKNILDLSIGENYIGKELYIERQEEIEKENVQKIEENFGNIYSSLIVLKQITNLVLDLSNLELSESPISKFENEKTKEIEYQPRFLENDFDESNQSDVEEDIIDIEDEQQEIEEQLKKQQQQKQQQQIEEIENNENNEEIEKQQQKMKILKIMKILKKLKILKILNKMNNNKSKKLKIMKILKKLKNNNKLKKMKILKKKILKLKKLKNNNKLKKMKILSKLKILNNNKSKKIEDIEQKQQIEDIKQHQIEELKIKQEEEDELRRKQEEEDELRRKQEEDDELRRKQEEEDELRRKQQEEDDELRRKQEEEDELRRKQEEEDELRRKQEEEDELRRKQEEEDELRRKQEEEDELRRKQEEEDELRRKQQEEDELRRKKEEEDELRRKQQEEDELRRKQQEEDELRRKQQEEDELRRKQEEEEEQKEIEANKEILDENLFELLDYIPISFLKPEQELKNQLLKRKTKFRKLDIHIKRTRKQWIRSLKTQKITERIAHLKIIMDALALLDGLISLYNNLLEKSQLMVQFNVVEKILHTPILTPQIYEEISYIPLFDNLKSDSCIKLKPTLKELSNQQFDDFVQKKFDMIDKFNKEHENFIKIQNQIEEQHKILETNLTFEESKVVEIKLTSLFYPFQLALFNLFRNYIHLNHEMITILNLTEEVPLQDLEKICASFSENLTYLHWVILKLKRDHLKKD</sequence>
<feature type="compositionally biased region" description="Basic and acidic residues" evidence="2">
    <location>
        <begin position="2060"/>
        <end position="2223"/>
    </location>
</feature>
<evidence type="ECO:0000259" key="3">
    <source>
        <dbReference type="Pfam" id="PF14225"/>
    </source>
</evidence>
<dbReference type="GO" id="GO:0005938">
    <property type="term" value="C:cell cortex"/>
    <property type="evidence" value="ECO:0007669"/>
    <property type="project" value="TreeGrafter"/>
</dbReference>
<feature type="domain" description="Cell morphogenesis central region" evidence="4">
    <location>
        <begin position="1366"/>
        <end position="1541"/>
    </location>
</feature>
<dbReference type="GO" id="GO:0030427">
    <property type="term" value="C:site of polarized growth"/>
    <property type="evidence" value="ECO:0007669"/>
    <property type="project" value="TreeGrafter"/>
</dbReference>
<dbReference type="InterPro" id="IPR025481">
    <property type="entry name" value="Cell_Morphogen_C"/>
</dbReference>
<comment type="caution">
    <text evidence="5">The sequence shown here is derived from an EMBL/GenBank/DDBJ whole genome shotgun (WGS) entry which is preliminary data.</text>
</comment>
<feature type="domain" description="Cell morphogenesis central region" evidence="4">
    <location>
        <begin position="764"/>
        <end position="1033"/>
    </location>
</feature>
<dbReference type="EMBL" id="JAPDFW010000065">
    <property type="protein sequence ID" value="KAJ5075331.1"/>
    <property type="molecule type" value="Genomic_DNA"/>
</dbReference>
<protein>
    <submittedName>
        <fullName evidence="5">Protein furry</fullName>
    </submittedName>
</protein>
<evidence type="ECO:0000259" key="4">
    <source>
        <dbReference type="Pfam" id="PF14228"/>
    </source>
</evidence>
<dbReference type="Pfam" id="PF14228">
    <property type="entry name" value="MOR2-PAG1_mid"/>
    <property type="match status" value="2"/>
</dbReference>
<proteinExistence type="predicted"/>
<evidence type="ECO:0000256" key="2">
    <source>
        <dbReference type="SAM" id="MobiDB-lite"/>
    </source>
</evidence>
<feature type="domain" description="Cell morphogenesis protein C-terminal" evidence="3">
    <location>
        <begin position="1574"/>
        <end position="1808"/>
    </location>
</feature>
<organism evidence="5 6">
    <name type="scientific">Anaeramoeba ignava</name>
    <name type="common">Anaerobic marine amoeba</name>
    <dbReference type="NCBI Taxonomy" id="1746090"/>
    <lineage>
        <taxon>Eukaryota</taxon>
        <taxon>Metamonada</taxon>
        <taxon>Anaeramoebidae</taxon>
        <taxon>Anaeramoeba</taxon>
    </lineage>
</organism>
<evidence type="ECO:0000256" key="1">
    <source>
        <dbReference type="SAM" id="Coils"/>
    </source>
</evidence>
<dbReference type="InterPro" id="IPR039867">
    <property type="entry name" value="Furry/Tao3/Mor2"/>
</dbReference>
<dbReference type="InterPro" id="IPR029473">
    <property type="entry name" value="MOR2-PAG1_mid"/>
</dbReference>